<feature type="chain" id="PRO_5046045051" evidence="2">
    <location>
        <begin position="30"/>
        <end position="475"/>
    </location>
</feature>
<organism evidence="4 5">
    <name type="scientific">Luteimonas notoginsengisoli</name>
    <dbReference type="NCBI Taxonomy" id="1578200"/>
    <lineage>
        <taxon>Bacteria</taxon>
        <taxon>Pseudomonadati</taxon>
        <taxon>Pseudomonadota</taxon>
        <taxon>Gammaproteobacteria</taxon>
        <taxon>Lysobacterales</taxon>
        <taxon>Lysobacteraceae</taxon>
        <taxon>Luteimonas</taxon>
    </lineage>
</organism>
<accession>A0ABV7UPZ2</accession>
<feature type="region of interest" description="Disordered" evidence="1">
    <location>
        <begin position="444"/>
        <end position="475"/>
    </location>
</feature>
<dbReference type="SUPFAM" id="SSF56601">
    <property type="entry name" value="beta-lactamase/transpeptidase-like"/>
    <property type="match status" value="1"/>
</dbReference>
<feature type="domain" description="Beta-lactamase-related" evidence="3">
    <location>
        <begin position="84"/>
        <end position="415"/>
    </location>
</feature>
<dbReference type="GO" id="GO:0016787">
    <property type="term" value="F:hydrolase activity"/>
    <property type="evidence" value="ECO:0007669"/>
    <property type="project" value="UniProtKB-KW"/>
</dbReference>
<dbReference type="Proteomes" id="UP001595724">
    <property type="component" value="Unassembled WGS sequence"/>
</dbReference>
<evidence type="ECO:0000256" key="2">
    <source>
        <dbReference type="SAM" id="SignalP"/>
    </source>
</evidence>
<gene>
    <name evidence="4" type="ORF">ACFOM9_01450</name>
</gene>
<name>A0ABV7UPZ2_9GAMM</name>
<keyword evidence="2" id="KW-0732">Signal</keyword>
<dbReference type="PANTHER" id="PTHR46825">
    <property type="entry name" value="D-ALANYL-D-ALANINE-CARBOXYPEPTIDASE/ENDOPEPTIDASE AMPH"/>
    <property type="match status" value="1"/>
</dbReference>
<keyword evidence="4" id="KW-0378">Hydrolase</keyword>
<evidence type="ECO:0000313" key="5">
    <source>
        <dbReference type="Proteomes" id="UP001595724"/>
    </source>
</evidence>
<feature type="compositionally biased region" description="Basic and acidic residues" evidence="1">
    <location>
        <begin position="450"/>
        <end position="463"/>
    </location>
</feature>
<keyword evidence="5" id="KW-1185">Reference proteome</keyword>
<feature type="compositionally biased region" description="Polar residues" evidence="1">
    <location>
        <begin position="465"/>
        <end position="475"/>
    </location>
</feature>
<feature type="signal peptide" evidence="2">
    <location>
        <begin position="1"/>
        <end position="29"/>
    </location>
</feature>
<dbReference type="Pfam" id="PF00144">
    <property type="entry name" value="Beta-lactamase"/>
    <property type="match status" value="1"/>
</dbReference>
<dbReference type="InterPro" id="IPR012338">
    <property type="entry name" value="Beta-lactam/transpept-like"/>
</dbReference>
<dbReference type="InterPro" id="IPR001466">
    <property type="entry name" value="Beta-lactam-related"/>
</dbReference>
<comment type="caution">
    <text evidence="4">The sequence shown here is derived from an EMBL/GenBank/DDBJ whole genome shotgun (WGS) entry which is preliminary data.</text>
</comment>
<dbReference type="RefSeq" id="WP_386705461.1">
    <property type="nucleotide sequence ID" value="NZ_JBHRYF010000001.1"/>
</dbReference>
<protein>
    <submittedName>
        <fullName evidence="4">Serine hydrolase domain-containing protein</fullName>
        <ecNumber evidence="4">3.-.-.-</ecNumber>
    </submittedName>
</protein>
<evidence type="ECO:0000313" key="4">
    <source>
        <dbReference type="EMBL" id="MFC3658741.1"/>
    </source>
</evidence>
<evidence type="ECO:0000256" key="1">
    <source>
        <dbReference type="SAM" id="MobiDB-lite"/>
    </source>
</evidence>
<dbReference type="EC" id="3.-.-.-" evidence="4"/>
<evidence type="ECO:0000259" key="3">
    <source>
        <dbReference type="Pfam" id="PF00144"/>
    </source>
</evidence>
<dbReference type="Gene3D" id="3.40.710.10">
    <property type="entry name" value="DD-peptidase/beta-lactamase superfamily"/>
    <property type="match status" value="1"/>
</dbReference>
<dbReference type="PANTHER" id="PTHR46825:SF15">
    <property type="entry name" value="BETA-LACTAMASE-RELATED DOMAIN-CONTAINING PROTEIN"/>
    <property type="match status" value="1"/>
</dbReference>
<proteinExistence type="predicted"/>
<reference evidence="5" key="1">
    <citation type="journal article" date="2019" name="Int. J. Syst. Evol. Microbiol.">
        <title>The Global Catalogue of Microorganisms (GCM) 10K type strain sequencing project: providing services to taxonomists for standard genome sequencing and annotation.</title>
        <authorList>
            <consortium name="The Broad Institute Genomics Platform"/>
            <consortium name="The Broad Institute Genome Sequencing Center for Infectious Disease"/>
            <person name="Wu L."/>
            <person name="Ma J."/>
        </authorList>
    </citation>
    <scope>NUCLEOTIDE SEQUENCE [LARGE SCALE GENOMIC DNA]</scope>
    <source>
        <strain evidence="5">KCTC 42211</strain>
    </source>
</reference>
<dbReference type="EMBL" id="JBHRYF010000001">
    <property type="protein sequence ID" value="MFC3658741.1"/>
    <property type="molecule type" value="Genomic_DNA"/>
</dbReference>
<dbReference type="InterPro" id="IPR050491">
    <property type="entry name" value="AmpC-like"/>
</dbReference>
<sequence length="475" mass="51007">MKDNKRGRRLTWRSGLTGVLLPMALATSAQTPLRWNTQPVPSMPAATLQPAARILPTAPASIPAYLPPVEEVMAPSSDFNVRQFEAIAQELVANQRVPGLAMAIVQGGRVLSARGYGITDVGNAEPVDAHTVFRLASLSKAFAGTVTGLLVNEGSLRWDSRVADYMPSLQFSDPGAAQQLTVAEVLSQRVGLTHNAYDRELESNVDYNTLVQKLAYAPMKCAPGECYSYQNVAFSLVGNVVYGASGQFFSEAVTRRIFKPLGMNDASYGLEGIEASPSWARPHVRAGGGWRSLTPKPTYYRVAPAAGVNASASDMAQWLLAQSGHRPDVLPAPLLATLHAPVVATPGETRGSSWRRQRLNAAGYGIGWRIYDYAGHRVIFHGGAVQGYRGAIALLPQRDLGVAILWNGESSLPSGLLPTILDRAIGLPAQRWLDVDPFPDVLYAEGESNEPSRAHLPHADKRGGAQTSSANANPR</sequence>